<dbReference type="PANTHER" id="PTHR43687:SF1">
    <property type="entry name" value="FERREDOXIN III"/>
    <property type="match status" value="1"/>
</dbReference>
<evidence type="ECO:0000256" key="4">
    <source>
        <dbReference type="ARBA" id="ARBA00023014"/>
    </source>
</evidence>
<dbReference type="PANTHER" id="PTHR43687">
    <property type="entry name" value="ADENYLYLSULFATE REDUCTASE, BETA SUBUNIT"/>
    <property type="match status" value="1"/>
</dbReference>
<organism evidence="6 7">
    <name type="scientific">Aduncisulcus paluster</name>
    <dbReference type="NCBI Taxonomy" id="2918883"/>
    <lineage>
        <taxon>Eukaryota</taxon>
        <taxon>Metamonada</taxon>
        <taxon>Carpediemonas-like organisms</taxon>
        <taxon>Aduncisulcus</taxon>
    </lineage>
</organism>
<accession>A0ABQ5KNT0</accession>
<dbReference type="InterPro" id="IPR017896">
    <property type="entry name" value="4Fe4S_Fe-S-bd"/>
</dbReference>
<dbReference type="SUPFAM" id="SSF54862">
    <property type="entry name" value="4Fe-4S ferredoxins"/>
    <property type="match status" value="1"/>
</dbReference>
<evidence type="ECO:0000256" key="1">
    <source>
        <dbReference type="ARBA" id="ARBA00022485"/>
    </source>
</evidence>
<dbReference type="Proteomes" id="UP001057375">
    <property type="component" value="Unassembled WGS sequence"/>
</dbReference>
<dbReference type="EMBL" id="BQXS01010694">
    <property type="protein sequence ID" value="GKT34112.1"/>
    <property type="molecule type" value="Genomic_DNA"/>
</dbReference>
<reference evidence="6" key="1">
    <citation type="submission" date="2022-03" db="EMBL/GenBank/DDBJ databases">
        <title>Draft genome sequence of Aduncisulcus paluster, a free-living microaerophilic Fornicata.</title>
        <authorList>
            <person name="Yuyama I."/>
            <person name="Kume K."/>
            <person name="Tamura T."/>
            <person name="Inagaki Y."/>
            <person name="Hashimoto T."/>
        </authorList>
    </citation>
    <scope>NUCLEOTIDE SEQUENCE</scope>
    <source>
        <strain evidence="6">NY0171</strain>
    </source>
</reference>
<dbReference type="InterPro" id="IPR017900">
    <property type="entry name" value="4Fe4S_Fe_S_CS"/>
</dbReference>
<proteinExistence type="predicted"/>
<dbReference type="Gene3D" id="3.30.70.20">
    <property type="match status" value="2"/>
</dbReference>
<dbReference type="PROSITE" id="PS51379">
    <property type="entry name" value="4FE4S_FER_2"/>
    <property type="match status" value="2"/>
</dbReference>
<comment type="caution">
    <text evidence="6">The sequence shown here is derived from an EMBL/GenBank/DDBJ whole genome shotgun (WGS) entry which is preliminary data.</text>
</comment>
<keyword evidence="1" id="KW-0004">4Fe-4S</keyword>
<gene>
    <name evidence="6" type="ORF">ADUPG1_007603</name>
</gene>
<feature type="domain" description="4Fe-4S ferredoxin-type" evidence="5">
    <location>
        <begin position="20"/>
        <end position="49"/>
    </location>
</feature>
<dbReference type="Pfam" id="PF14697">
    <property type="entry name" value="Fer4_21"/>
    <property type="match status" value="1"/>
</dbReference>
<feature type="non-terminal residue" evidence="6">
    <location>
        <position position="76"/>
    </location>
</feature>
<name>A0ABQ5KNT0_9EUKA</name>
<evidence type="ECO:0000313" key="7">
    <source>
        <dbReference type="Proteomes" id="UP001057375"/>
    </source>
</evidence>
<protein>
    <submittedName>
        <fullName evidence="6">Fe-S cluster domain-containing protein</fullName>
    </submittedName>
</protein>
<keyword evidence="4" id="KW-0411">Iron-sulfur</keyword>
<dbReference type="PROSITE" id="PS00198">
    <property type="entry name" value="4FE4S_FER_1"/>
    <property type="match status" value="1"/>
</dbReference>
<dbReference type="InterPro" id="IPR050572">
    <property type="entry name" value="Fe-S_Ferredoxin"/>
</dbReference>
<sequence length="76" mass="8159">MICAEKCPTKAIWADFDARKTAVVIEDKCIGCTLCAKACPVDAIEGELKGIHKVDPEKCIGCGACEKKCPKDAIEM</sequence>
<feature type="domain" description="4Fe-4S ferredoxin-type" evidence="5">
    <location>
        <begin position="50"/>
        <end position="76"/>
    </location>
</feature>
<keyword evidence="7" id="KW-1185">Reference proteome</keyword>
<evidence type="ECO:0000313" key="6">
    <source>
        <dbReference type="EMBL" id="GKT34112.1"/>
    </source>
</evidence>
<evidence type="ECO:0000256" key="2">
    <source>
        <dbReference type="ARBA" id="ARBA00022723"/>
    </source>
</evidence>
<keyword evidence="3" id="KW-0408">Iron</keyword>
<evidence type="ECO:0000259" key="5">
    <source>
        <dbReference type="PROSITE" id="PS51379"/>
    </source>
</evidence>
<keyword evidence="2" id="KW-0479">Metal-binding</keyword>
<evidence type="ECO:0000256" key="3">
    <source>
        <dbReference type="ARBA" id="ARBA00023004"/>
    </source>
</evidence>